<comment type="caution">
    <text evidence="1">The sequence shown here is derived from an EMBL/GenBank/DDBJ whole genome shotgun (WGS) entry which is preliminary data.</text>
</comment>
<accession>A0ACC3NXD0</accession>
<name>A0ACC3NXD0_9PEZI</name>
<dbReference type="Proteomes" id="UP001281147">
    <property type="component" value="Unassembled WGS sequence"/>
</dbReference>
<organism evidence="1 2">
    <name type="scientific">Vermiconidia calcicola</name>
    <dbReference type="NCBI Taxonomy" id="1690605"/>
    <lineage>
        <taxon>Eukaryota</taxon>
        <taxon>Fungi</taxon>
        <taxon>Dikarya</taxon>
        <taxon>Ascomycota</taxon>
        <taxon>Pezizomycotina</taxon>
        <taxon>Dothideomycetes</taxon>
        <taxon>Dothideomycetidae</taxon>
        <taxon>Mycosphaerellales</taxon>
        <taxon>Extremaceae</taxon>
        <taxon>Vermiconidia</taxon>
    </lineage>
</organism>
<evidence type="ECO:0000313" key="2">
    <source>
        <dbReference type="Proteomes" id="UP001281147"/>
    </source>
</evidence>
<sequence>MAPSMSEKSLPHVASTDGLAALTSINTPTTTAPAEAAPTRRILKEEDAYHVLAFSFSPLKKWSILSCIFIVQISMNFNAAIYGNAGEGMMHEFGISQFTFKIGQMIFLVAYAFGCELWAPWSEEMGRKWVLQGSLGLVNLWQLPCALAPNIGVVMLFRGLGGLSSAGGSVTLGMVADMWEPEVQQYAVAFVVLSSVAGSVVAPIVGGVVQTYLSWQWVVWIQLIFGVVAQGIHLCVPETRSDVLLDRHAKMLRKTGADLNVYGPNEHKGNLWKRLDWKESSKLMLRPYKFLATEPIVLFLSLLSGFSDALIFTGLDSFPLVLAKWDFTVIEVGLAFFPLLAGYVVAYLMFLPRYQCDIKLLRENPSAFKPERRLWLLLFLVLLEPVGLMMFGFGSLGPPIHWIVPLLGTSLIGIANFAIYMATIDYMIAAYGPFAASATGGNGFCRDFLAGIAALYTRPIYTNIEHGTKWQLPIPTLILCAVGVLLCVPVFVFYFWGEWFRKRSPYAQELEHEREEKREVRKEAISESKKTTPANSRPNTRPSSPTRIDEPMPDRSRSDLRVLRDSLEITPV</sequence>
<dbReference type="EMBL" id="JAUTXU010000004">
    <property type="protein sequence ID" value="KAK3724798.1"/>
    <property type="molecule type" value="Genomic_DNA"/>
</dbReference>
<protein>
    <submittedName>
        <fullName evidence="1">Uncharacterized protein</fullName>
    </submittedName>
</protein>
<gene>
    <name evidence="1" type="ORF">LTR37_000846</name>
</gene>
<reference evidence="1" key="1">
    <citation type="submission" date="2023-07" db="EMBL/GenBank/DDBJ databases">
        <title>Black Yeasts Isolated from many extreme environments.</title>
        <authorList>
            <person name="Coleine C."/>
            <person name="Stajich J.E."/>
            <person name="Selbmann L."/>
        </authorList>
    </citation>
    <scope>NUCLEOTIDE SEQUENCE</scope>
    <source>
        <strain evidence="1">CCFEE 5714</strain>
    </source>
</reference>
<evidence type="ECO:0000313" key="1">
    <source>
        <dbReference type="EMBL" id="KAK3724798.1"/>
    </source>
</evidence>
<keyword evidence="2" id="KW-1185">Reference proteome</keyword>
<proteinExistence type="predicted"/>